<protein>
    <submittedName>
        <fullName evidence="2">Uncharacterized protein</fullName>
    </submittedName>
</protein>
<evidence type="ECO:0000256" key="1">
    <source>
        <dbReference type="SAM" id="MobiDB-lite"/>
    </source>
</evidence>
<feature type="compositionally biased region" description="Basic and acidic residues" evidence="1">
    <location>
        <begin position="108"/>
        <end position="118"/>
    </location>
</feature>
<reference evidence="2 3" key="1">
    <citation type="submission" date="2015-11" db="EMBL/GenBank/DDBJ databases">
        <title>Genomes and virulence difference between two physiological races of Phytophthora nicotianae.</title>
        <authorList>
            <person name="Liu H."/>
            <person name="Ma X."/>
            <person name="Yu H."/>
            <person name="Fang D."/>
            <person name="Li Y."/>
            <person name="Wang X."/>
            <person name="Wang W."/>
            <person name="Dong Y."/>
            <person name="Xiao B."/>
        </authorList>
    </citation>
    <scope>NUCLEOTIDE SEQUENCE [LARGE SCALE GENOMIC DNA]</scope>
    <source>
        <strain evidence="3">race 0</strain>
    </source>
</reference>
<feature type="region of interest" description="Disordered" evidence="1">
    <location>
        <begin position="100"/>
        <end position="129"/>
    </location>
</feature>
<accession>A0A0W8CI27</accession>
<dbReference type="EMBL" id="LNFO01003101">
    <property type="protein sequence ID" value="KUF83721.1"/>
    <property type="molecule type" value="Genomic_DNA"/>
</dbReference>
<name>A0A0W8CI27_PHYNI</name>
<proteinExistence type="predicted"/>
<sequence length="218" mass="23771">MAKPIFSPGSAIQRAKPLFELSDAGGETHCGKRAKKSTKVALPARAEQVIPFNSETILEAINCSPGISLGSSGSQGDLAHLDLELADAKDLFAESITRTIDGELPEQGTERLSRRDGDDTTNAGTDPMLSAMPSRSLVSLAPLKAPLQKFKGPNRSSMAHSAPRVAQRYQYVLIPILQFPRSLRLCLTRLRHPDDLIAEASERRRIVDEVPFIRQVFG</sequence>
<gene>
    <name evidence="2" type="ORF">AM587_10012097</name>
</gene>
<dbReference type="Proteomes" id="UP000052943">
    <property type="component" value="Unassembled WGS sequence"/>
</dbReference>
<evidence type="ECO:0000313" key="3">
    <source>
        <dbReference type="Proteomes" id="UP000052943"/>
    </source>
</evidence>
<evidence type="ECO:0000313" key="2">
    <source>
        <dbReference type="EMBL" id="KUF83721.1"/>
    </source>
</evidence>
<organism evidence="2 3">
    <name type="scientific">Phytophthora nicotianae</name>
    <name type="common">Potato buckeye rot agent</name>
    <name type="synonym">Phytophthora parasitica</name>
    <dbReference type="NCBI Taxonomy" id="4792"/>
    <lineage>
        <taxon>Eukaryota</taxon>
        <taxon>Sar</taxon>
        <taxon>Stramenopiles</taxon>
        <taxon>Oomycota</taxon>
        <taxon>Peronosporomycetes</taxon>
        <taxon>Peronosporales</taxon>
        <taxon>Peronosporaceae</taxon>
        <taxon>Phytophthora</taxon>
    </lineage>
</organism>
<dbReference type="AlphaFoldDB" id="A0A0W8CI27"/>
<dbReference type="OrthoDB" id="129449at2759"/>
<comment type="caution">
    <text evidence="2">The sequence shown here is derived from an EMBL/GenBank/DDBJ whole genome shotgun (WGS) entry which is preliminary data.</text>
</comment>